<keyword evidence="6" id="KW-1185">Reference proteome</keyword>
<evidence type="ECO:0000256" key="3">
    <source>
        <dbReference type="PIRSR" id="PIRSR036979-1"/>
    </source>
</evidence>
<dbReference type="InterPro" id="IPR006035">
    <property type="entry name" value="Ureohydrolase"/>
</dbReference>
<dbReference type="CDD" id="cd11593">
    <property type="entry name" value="Agmatinase-like_2"/>
    <property type="match status" value="1"/>
</dbReference>
<dbReference type="PRINTS" id="PR00116">
    <property type="entry name" value="ARGINASE"/>
</dbReference>
<comment type="cofactor">
    <cofactor evidence="3">
        <name>Mn(2+)</name>
        <dbReference type="ChEBI" id="CHEBI:29035"/>
    </cofactor>
    <text evidence="3">Binds 2 manganese ions per subunit.</text>
</comment>
<dbReference type="SUPFAM" id="SSF52768">
    <property type="entry name" value="Arginase/deacetylase"/>
    <property type="match status" value="1"/>
</dbReference>
<feature type="binding site" evidence="3">
    <location>
        <position position="267"/>
    </location>
    <ligand>
        <name>Mn(2+)</name>
        <dbReference type="ChEBI" id="CHEBI:29035"/>
        <label>1</label>
    </ligand>
</feature>
<dbReference type="PIRSF" id="PIRSF036979">
    <property type="entry name" value="Arginase"/>
    <property type="match status" value="1"/>
</dbReference>
<feature type="binding site" evidence="3">
    <location>
        <position position="175"/>
    </location>
    <ligand>
        <name>Mn(2+)</name>
        <dbReference type="ChEBI" id="CHEBI:29035"/>
        <label>1</label>
    </ligand>
</feature>
<dbReference type="PROSITE" id="PS51409">
    <property type="entry name" value="ARGINASE_2"/>
    <property type="match status" value="1"/>
</dbReference>
<dbReference type="PANTHER" id="PTHR11358">
    <property type="entry name" value="ARGINASE/AGMATINASE"/>
    <property type="match status" value="1"/>
</dbReference>
<dbReference type="Pfam" id="PF00491">
    <property type="entry name" value="Arginase"/>
    <property type="match status" value="1"/>
</dbReference>
<keyword evidence="1 3" id="KW-0479">Metal-binding</keyword>
<evidence type="ECO:0000256" key="4">
    <source>
        <dbReference type="PROSITE-ProRule" id="PRU00742"/>
    </source>
</evidence>
<reference evidence="5 6" key="1">
    <citation type="submission" date="2015-08" db="EMBL/GenBank/DDBJ databases">
        <authorList>
            <person name="Babu N.S."/>
            <person name="Beckwith C.J."/>
            <person name="Beseler K.G."/>
            <person name="Brison A."/>
            <person name="Carone J.V."/>
            <person name="Caskin T.P."/>
            <person name="Diamond M."/>
            <person name="Durham M.E."/>
            <person name="Foxe J.M."/>
            <person name="Go M."/>
            <person name="Henderson B.A."/>
            <person name="Jones I.B."/>
            <person name="McGettigan J.A."/>
            <person name="Micheletti S.J."/>
            <person name="Nasrallah M.E."/>
            <person name="Ortiz D."/>
            <person name="Piller C.R."/>
            <person name="Privatt S.R."/>
            <person name="Schneider S.L."/>
            <person name="Sharp S."/>
            <person name="Smith T.C."/>
            <person name="Stanton J.D."/>
            <person name="Ullery H.E."/>
            <person name="Wilson R.J."/>
            <person name="Serrano M.G."/>
            <person name="Buck G."/>
            <person name="Lee V."/>
            <person name="Wang Y."/>
            <person name="Carvalho R."/>
            <person name="Voegtly L."/>
            <person name="Shi R."/>
            <person name="Duckworth R."/>
            <person name="Johnson A."/>
            <person name="Loviza R."/>
            <person name="Walstead R."/>
            <person name="Shah Z."/>
            <person name="Kiflezghi M."/>
            <person name="Wade K."/>
            <person name="Ball S.L."/>
            <person name="Bradley K.W."/>
            <person name="Asai D.J."/>
            <person name="Bowman C.A."/>
            <person name="Russell D.A."/>
            <person name="Pope W.H."/>
            <person name="Jacobs-Sera D."/>
            <person name="Hendrix R.W."/>
            <person name="Hatfull G.F."/>
        </authorList>
    </citation>
    <scope>NUCLEOTIDE SEQUENCE [LARGE SCALE GENOMIC DNA]</scope>
    <source>
        <strain evidence="5 6">DSM 27648</strain>
    </source>
</reference>
<dbReference type="Proteomes" id="UP000064967">
    <property type="component" value="Chromosome"/>
</dbReference>
<comment type="similarity">
    <text evidence="4">Belongs to the arginase family.</text>
</comment>
<feature type="binding site" evidence="3">
    <location>
        <position position="171"/>
    </location>
    <ligand>
        <name>Mn(2+)</name>
        <dbReference type="ChEBI" id="CHEBI:29035"/>
        <label>1</label>
    </ligand>
</feature>
<dbReference type="GO" id="GO:0046872">
    <property type="term" value="F:metal ion binding"/>
    <property type="evidence" value="ECO:0007669"/>
    <property type="project" value="UniProtKB-KW"/>
</dbReference>
<dbReference type="RefSeq" id="WP_146654806.1">
    <property type="nucleotide sequence ID" value="NZ_CP012333.1"/>
</dbReference>
<gene>
    <name evidence="5" type="ORF">AKJ09_10815</name>
</gene>
<evidence type="ECO:0000256" key="2">
    <source>
        <dbReference type="ARBA" id="ARBA00022801"/>
    </source>
</evidence>
<dbReference type="OrthoDB" id="9789727at2"/>
<feature type="binding site" evidence="3">
    <location>
        <position position="173"/>
    </location>
    <ligand>
        <name>Mn(2+)</name>
        <dbReference type="ChEBI" id="CHEBI:29035"/>
        <label>1</label>
    </ligand>
</feature>
<dbReference type="GO" id="GO:0008783">
    <property type="term" value="F:agmatinase activity"/>
    <property type="evidence" value="ECO:0007669"/>
    <property type="project" value="TreeGrafter"/>
</dbReference>
<proteinExistence type="inferred from homology"/>
<accession>A0A0K1QEQ2</accession>
<evidence type="ECO:0000256" key="1">
    <source>
        <dbReference type="ARBA" id="ARBA00022723"/>
    </source>
</evidence>
<evidence type="ECO:0000313" key="6">
    <source>
        <dbReference type="Proteomes" id="UP000064967"/>
    </source>
</evidence>
<dbReference type="InterPro" id="IPR023696">
    <property type="entry name" value="Ureohydrolase_dom_sf"/>
</dbReference>
<name>A0A0K1QEQ2_9BACT</name>
<dbReference type="KEGG" id="llu:AKJ09_10815"/>
<dbReference type="STRING" id="1391654.AKJ09_10815"/>
<dbReference type="Gene3D" id="3.40.800.10">
    <property type="entry name" value="Ureohydrolase domain"/>
    <property type="match status" value="1"/>
</dbReference>
<keyword evidence="2" id="KW-0378">Hydrolase</keyword>
<dbReference type="PANTHER" id="PTHR11358:SF26">
    <property type="entry name" value="GUANIDINO ACID HYDROLASE, MITOCHONDRIAL"/>
    <property type="match status" value="1"/>
</dbReference>
<organism evidence="5 6">
    <name type="scientific">Labilithrix luteola</name>
    <dbReference type="NCBI Taxonomy" id="1391654"/>
    <lineage>
        <taxon>Bacteria</taxon>
        <taxon>Pseudomonadati</taxon>
        <taxon>Myxococcota</taxon>
        <taxon>Polyangia</taxon>
        <taxon>Polyangiales</taxon>
        <taxon>Labilitrichaceae</taxon>
        <taxon>Labilithrix</taxon>
    </lineage>
</organism>
<dbReference type="PATRIC" id="fig|1391654.3.peg.10956"/>
<dbReference type="GO" id="GO:0033389">
    <property type="term" value="P:putrescine biosynthetic process from arginine, via agmatine"/>
    <property type="evidence" value="ECO:0007669"/>
    <property type="project" value="TreeGrafter"/>
</dbReference>
<protein>
    <submittedName>
        <fullName evidence="5">Agmatinase</fullName>
    </submittedName>
</protein>
<evidence type="ECO:0000313" key="5">
    <source>
        <dbReference type="EMBL" id="AKV04152.1"/>
    </source>
</evidence>
<dbReference type="AlphaFoldDB" id="A0A0K1QEQ2"/>
<sequence length="350" mass="38048">MSFDPNAPARPGSGVFGLPFEESEAALVLLPVPWEATTSYGGGAADGPRAILEASAQVDLYDLDVDKPYEPGIYMLPEAEEIISANGQAKALAQKIIEAGGDIGDDPALAQALARVNDLSAVVNRWVEKETTRLLDANKIVGLVGGDHSVPFGALRAQAAKTPKFGILHFDAHSDTRRAYEGFEHSHASIMFNVLEHIPQVEKLVQVGIRDVCEEEIEYGRSQRDRFRMFSDREITMRKQDGVPFSTIAKDIVAALPNDVWVSFDIDGLDPRFCPHTGTPVPGGLDTQEVVTVLRELARSGRRIVGFDLNEVAPNPSDANDEWDGNVGARMLYKLIGFTLASQGKAQLQP</sequence>
<feature type="binding site" evidence="3">
    <location>
        <position position="265"/>
    </location>
    <ligand>
        <name>Mn(2+)</name>
        <dbReference type="ChEBI" id="CHEBI:29035"/>
        <label>1</label>
    </ligand>
</feature>
<dbReference type="EMBL" id="CP012333">
    <property type="protein sequence ID" value="AKV04152.1"/>
    <property type="molecule type" value="Genomic_DNA"/>
</dbReference>
<feature type="binding site" evidence="3">
    <location>
        <position position="148"/>
    </location>
    <ligand>
        <name>Mn(2+)</name>
        <dbReference type="ChEBI" id="CHEBI:29035"/>
        <label>1</label>
    </ligand>
</feature>
<keyword evidence="3" id="KW-0464">Manganese</keyword>